<organism evidence="3 4">
    <name type="scientific">Marinicauda salina</name>
    <dbReference type="NCBI Taxonomy" id="2135793"/>
    <lineage>
        <taxon>Bacteria</taxon>
        <taxon>Pseudomonadati</taxon>
        <taxon>Pseudomonadota</taxon>
        <taxon>Alphaproteobacteria</taxon>
        <taxon>Maricaulales</taxon>
        <taxon>Maricaulaceae</taxon>
        <taxon>Marinicauda</taxon>
    </lineage>
</organism>
<name>A0A2U2BX21_9PROT</name>
<keyword evidence="1" id="KW-0732">Signal</keyword>
<gene>
    <name evidence="3" type="ORF">DDZ18_02600</name>
</gene>
<dbReference type="PANTHER" id="PTHR34606">
    <property type="entry name" value="BON DOMAIN-CONTAINING PROTEIN"/>
    <property type="match status" value="1"/>
</dbReference>
<dbReference type="PROSITE" id="PS50914">
    <property type="entry name" value="BON"/>
    <property type="match status" value="3"/>
</dbReference>
<keyword evidence="3" id="KW-0032">Aminotransferase</keyword>
<feature type="domain" description="BON" evidence="2">
    <location>
        <begin position="2"/>
        <end position="70"/>
    </location>
</feature>
<feature type="domain" description="BON" evidence="2">
    <location>
        <begin position="77"/>
        <end position="145"/>
    </location>
</feature>
<proteinExistence type="predicted"/>
<dbReference type="AlphaFoldDB" id="A0A2U2BX21"/>
<keyword evidence="4" id="KW-1185">Reference proteome</keyword>
<accession>A0A2U2BX21</accession>
<dbReference type="InterPro" id="IPR007055">
    <property type="entry name" value="BON_dom"/>
</dbReference>
<dbReference type="RefSeq" id="WP_109251789.1">
    <property type="nucleotide sequence ID" value="NZ_QEXV01000001.1"/>
</dbReference>
<dbReference type="SMART" id="SM00749">
    <property type="entry name" value="BON"/>
    <property type="match status" value="3"/>
</dbReference>
<protein>
    <submittedName>
        <fullName evidence="3">Ornithine aminotransferase</fullName>
    </submittedName>
</protein>
<dbReference type="EMBL" id="QEXV01000001">
    <property type="protein sequence ID" value="PWE18514.1"/>
    <property type="molecule type" value="Genomic_DNA"/>
</dbReference>
<dbReference type="Gene3D" id="3.30.1340.30">
    <property type="match status" value="3"/>
</dbReference>
<evidence type="ECO:0000313" key="3">
    <source>
        <dbReference type="EMBL" id="PWE18514.1"/>
    </source>
</evidence>
<comment type="caution">
    <text evidence="3">The sequence shown here is derived from an EMBL/GenBank/DDBJ whole genome shotgun (WGS) entry which is preliminary data.</text>
</comment>
<evidence type="ECO:0000313" key="4">
    <source>
        <dbReference type="Proteomes" id="UP000245168"/>
    </source>
</evidence>
<evidence type="ECO:0000259" key="2">
    <source>
        <dbReference type="PROSITE" id="PS50914"/>
    </source>
</evidence>
<dbReference type="Pfam" id="PF04972">
    <property type="entry name" value="BON"/>
    <property type="match status" value="3"/>
</dbReference>
<evidence type="ECO:0000256" key="1">
    <source>
        <dbReference type="ARBA" id="ARBA00022729"/>
    </source>
</evidence>
<feature type="domain" description="BON" evidence="2">
    <location>
        <begin position="148"/>
        <end position="215"/>
    </location>
</feature>
<dbReference type="GO" id="GO:0008483">
    <property type="term" value="F:transaminase activity"/>
    <property type="evidence" value="ECO:0007669"/>
    <property type="project" value="UniProtKB-KW"/>
</dbReference>
<dbReference type="InterPro" id="IPR014004">
    <property type="entry name" value="Transpt-assoc_nodulatn_dom_bac"/>
</dbReference>
<reference evidence="4" key="1">
    <citation type="submission" date="2018-05" db="EMBL/GenBank/DDBJ databases">
        <authorList>
            <person name="Liu B.-T."/>
        </authorList>
    </citation>
    <scope>NUCLEOTIDE SEQUENCE [LARGE SCALE GENOMIC DNA]</scope>
    <source>
        <strain evidence="4">WD6-1</strain>
    </source>
</reference>
<keyword evidence="3" id="KW-0808">Transferase</keyword>
<dbReference type="PANTHER" id="PTHR34606:SF4">
    <property type="entry name" value="OUTER MEMBRANE LIPOPROTEIN DOLP"/>
    <property type="match status" value="1"/>
</dbReference>
<dbReference type="OrthoDB" id="680465at2"/>
<dbReference type="Proteomes" id="UP000245168">
    <property type="component" value="Unassembled WGS sequence"/>
</dbReference>
<sequence>MKDVELRELVEAELEWEPSLNAAHVAVTVHDSVVTLGGHVETYAEKLAAERAVRRVKQVRGVAMDIEVRPPSAKQVDDEDIATRAVNSLRWQSNIPGSDIHVSVNRGWITLGGDVEWRYQREAAERAVRYLSGVVGVTNEIAIRSTSQPDDLKQRIVSALARNAAAEAKSVAVDVEGGQVRLSGKVHSWHDRKLIEDAIWAAPGVTSVKDEIRIG</sequence>
<dbReference type="InterPro" id="IPR051686">
    <property type="entry name" value="Lipoprotein_DolP"/>
</dbReference>